<comment type="subcellular location">
    <subcellularLocation>
        <location evidence="1">Cell membrane</location>
        <topology evidence="1">Single-pass membrane protein</topology>
    </subcellularLocation>
</comment>
<dbReference type="AlphaFoldDB" id="A0AAV8T5X1"/>
<evidence type="ECO:0000256" key="2">
    <source>
        <dbReference type="ARBA" id="ARBA00022475"/>
    </source>
</evidence>
<evidence type="ECO:0000259" key="8">
    <source>
        <dbReference type="PROSITE" id="PS01031"/>
    </source>
</evidence>
<evidence type="ECO:0000256" key="3">
    <source>
        <dbReference type="ARBA" id="ARBA00022821"/>
    </source>
</evidence>
<organism evidence="9 10">
    <name type="scientific">Erythroxylum novogranatense</name>
    <dbReference type="NCBI Taxonomy" id="1862640"/>
    <lineage>
        <taxon>Eukaryota</taxon>
        <taxon>Viridiplantae</taxon>
        <taxon>Streptophyta</taxon>
        <taxon>Embryophyta</taxon>
        <taxon>Tracheophyta</taxon>
        <taxon>Spermatophyta</taxon>
        <taxon>Magnoliopsida</taxon>
        <taxon>eudicotyledons</taxon>
        <taxon>Gunneridae</taxon>
        <taxon>Pentapetalae</taxon>
        <taxon>rosids</taxon>
        <taxon>fabids</taxon>
        <taxon>Malpighiales</taxon>
        <taxon>Erythroxylaceae</taxon>
        <taxon>Erythroxylum</taxon>
    </lineage>
</organism>
<evidence type="ECO:0000256" key="4">
    <source>
        <dbReference type="PROSITE-ProRule" id="PRU00285"/>
    </source>
</evidence>
<feature type="region of interest" description="Disordered" evidence="6">
    <location>
        <begin position="144"/>
        <end position="177"/>
    </location>
</feature>
<feature type="domain" description="SHSP" evidence="8">
    <location>
        <begin position="23"/>
        <end position="143"/>
    </location>
</feature>
<evidence type="ECO:0000256" key="7">
    <source>
        <dbReference type="SAM" id="Phobius"/>
    </source>
</evidence>
<comment type="similarity">
    <text evidence="4 5">Belongs to the small heat shock protein (HSP20) family.</text>
</comment>
<dbReference type="Pfam" id="PF00011">
    <property type="entry name" value="HSP20"/>
    <property type="match status" value="1"/>
</dbReference>
<dbReference type="GO" id="GO:0034605">
    <property type="term" value="P:cellular response to heat"/>
    <property type="evidence" value="ECO:0007669"/>
    <property type="project" value="TreeGrafter"/>
</dbReference>
<keyword evidence="7" id="KW-0812">Transmembrane</keyword>
<feature type="compositionally biased region" description="Basic and acidic residues" evidence="6">
    <location>
        <begin position="335"/>
        <end position="366"/>
    </location>
</feature>
<dbReference type="CDD" id="cd06464">
    <property type="entry name" value="ACD_sHsps-like"/>
    <property type="match status" value="1"/>
</dbReference>
<accession>A0AAV8T5X1</accession>
<evidence type="ECO:0000256" key="1">
    <source>
        <dbReference type="ARBA" id="ARBA00004162"/>
    </source>
</evidence>
<feature type="transmembrane region" description="Helical" evidence="7">
    <location>
        <begin position="459"/>
        <end position="480"/>
    </location>
</feature>
<keyword evidence="10" id="KW-1185">Reference proteome</keyword>
<dbReference type="PANTHER" id="PTHR43670">
    <property type="entry name" value="HEAT SHOCK PROTEIN 26"/>
    <property type="match status" value="1"/>
</dbReference>
<dbReference type="SUPFAM" id="SSF49764">
    <property type="entry name" value="HSP20-like chaperones"/>
    <property type="match status" value="1"/>
</dbReference>
<evidence type="ECO:0000256" key="5">
    <source>
        <dbReference type="RuleBase" id="RU003616"/>
    </source>
</evidence>
<keyword evidence="3" id="KW-0611">Plant defense</keyword>
<evidence type="ECO:0000256" key="6">
    <source>
        <dbReference type="SAM" id="MobiDB-lite"/>
    </source>
</evidence>
<gene>
    <name evidence="9" type="ORF">K2173_007086</name>
</gene>
<evidence type="ECO:0000313" key="10">
    <source>
        <dbReference type="Proteomes" id="UP001159364"/>
    </source>
</evidence>
<dbReference type="Gene3D" id="2.60.40.790">
    <property type="match status" value="1"/>
</dbReference>
<reference evidence="9 10" key="1">
    <citation type="submission" date="2021-09" db="EMBL/GenBank/DDBJ databases">
        <title>Genomic insights and catalytic innovation underlie evolution of tropane alkaloids biosynthesis.</title>
        <authorList>
            <person name="Wang Y.-J."/>
            <person name="Tian T."/>
            <person name="Huang J.-P."/>
            <person name="Huang S.-X."/>
        </authorList>
    </citation>
    <scope>NUCLEOTIDE SEQUENCE [LARGE SCALE GENOMIC DNA]</scope>
    <source>
        <strain evidence="9">KIB-2018</strain>
        <tissue evidence="9">Leaf</tissue>
    </source>
</reference>
<feature type="compositionally biased region" description="Basic and acidic residues" evidence="6">
    <location>
        <begin position="377"/>
        <end position="404"/>
    </location>
</feature>
<dbReference type="InterPro" id="IPR008978">
    <property type="entry name" value="HSP20-like_chaperone"/>
</dbReference>
<feature type="compositionally biased region" description="Basic and acidic residues" evidence="6">
    <location>
        <begin position="244"/>
        <end position="285"/>
    </location>
</feature>
<feature type="compositionally biased region" description="Basic and acidic residues" evidence="6">
    <location>
        <begin position="144"/>
        <end position="174"/>
    </location>
</feature>
<comment type="caution">
    <text evidence="9">The sequence shown here is derived from an EMBL/GenBank/DDBJ whole genome shotgun (WGS) entry which is preliminary data.</text>
</comment>
<dbReference type="PROSITE" id="PS01031">
    <property type="entry name" value="SHSP"/>
    <property type="match status" value="1"/>
</dbReference>
<dbReference type="InterPro" id="IPR002068">
    <property type="entry name" value="A-crystallin/Hsp20_dom"/>
</dbReference>
<keyword evidence="7" id="KW-1133">Transmembrane helix</keyword>
<dbReference type="GO" id="GO:0006952">
    <property type="term" value="P:defense response"/>
    <property type="evidence" value="ECO:0007669"/>
    <property type="project" value="UniProtKB-KW"/>
</dbReference>
<evidence type="ECO:0000313" key="9">
    <source>
        <dbReference type="EMBL" id="KAJ8762092.1"/>
    </source>
</evidence>
<name>A0AAV8T5X1_9ROSI</name>
<feature type="region of interest" description="Disordered" evidence="6">
    <location>
        <begin position="230"/>
        <end position="454"/>
    </location>
</feature>
<dbReference type="Proteomes" id="UP001159364">
    <property type="component" value="Linkage Group LG06"/>
</dbReference>
<dbReference type="EMBL" id="JAIWQS010000006">
    <property type="protein sequence ID" value="KAJ8762092.1"/>
    <property type="molecule type" value="Genomic_DNA"/>
</dbReference>
<keyword evidence="2" id="KW-1003">Cell membrane</keyword>
<dbReference type="PANTHER" id="PTHR43670:SF34">
    <property type="entry name" value="HSP20-LIKE CHAPERONES SUPERFAMILY PROTEIN"/>
    <property type="match status" value="1"/>
</dbReference>
<sequence>MELELGLKITRTRDDVTTSSDLRVTKDQSGPVFFSRETDTMFILIIHLKGFRKENIDIKINEDGSQIAINGQKPVEELSLVGWIMHKKDVKLRTFKKVFQIPDGVILDRISAKFDVEESVLTIIMPKLAKGICGAEIEEVKEEEFNRGKAEGTEAVADRARGEQAEPKTEEVQKNGEVSQKEIAGGKPDATEVVANKFPSNWEGKAIEKEAESIGTSIKSEEIDQIVKQEVGPEAMTEVSRPFPESDKDKRVQEEKLEGKRARNKEEKEKLLEAKINEISDKMEAEAQVMPERGPGSTIPEKPAVENSRELGKATPGNAEYPATSATFRETSIMEAEKEIEQPEKFEPRPAEENQGEKRPHFEGHPKQQKLPQRGSSQEEKPEEHIDEPKSLESVKEKEQDEAPRPPYLPKADDNQEQETENEIKEATTDRAKERVDENASTEGKHKDRSVSKRKKLCPPLFCAGSAVLLSFVVVIINIIRVKRK</sequence>
<proteinExistence type="inferred from homology"/>
<dbReference type="GO" id="GO:0005886">
    <property type="term" value="C:plasma membrane"/>
    <property type="evidence" value="ECO:0007669"/>
    <property type="project" value="UniProtKB-SubCell"/>
</dbReference>
<feature type="compositionally biased region" description="Basic and acidic residues" evidence="6">
    <location>
        <begin position="422"/>
        <end position="451"/>
    </location>
</feature>
<protein>
    <recommendedName>
        <fullName evidence="8">SHSP domain-containing protein</fullName>
    </recommendedName>
</protein>
<feature type="compositionally biased region" description="Basic and acidic residues" evidence="6">
    <location>
        <begin position="303"/>
        <end position="312"/>
    </location>
</feature>
<keyword evidence="7" id="KW-0472">Membrane</keyword>